<feature type="active site" evidence="7">
    <location>
        <position position="684"/>
    </location>
</feature>
<sequence length="799" mass="89441">MDLIQTEKLENKNKHYVIPLINTVIYPNIQTKILVDYATGKYLLEEIKKTSEIYPIGLTVQEQLNSSDISKSSLYTTGNLLEIISIHKTDEGYLLSIKAKSRVHIDSITQNDLGFFAEISERRDIVDIYDSEKWSVREEIRNTIHDISMNFTGSEQFTGPIDKMESIESIIGFVLPFLPVSLAEKQILLEIDSLRTRYLRFLKLLIDCKENIHFRIELTKKVSEKSARINRETMLREQMKAIEEELNEINGAESGDSGYQERINRSSMPDDVKKRANTEVKKLEINGSQSHESPIIRNYLDLLLDLPWVLNEKKSIDIQKTRNILNCNHFGLNKVKNRIIEHLAVLKLKQEKQGSILLLVGPPGTGKTSLGKSIAEALGREYIRISLGGIKDESEIRGHRRTYVGALPGRIIQGIRRAGTKNPVFVLDEIDKLGVSYSGDPASALLEVLDPEQNNSFSDHYLELPYDLSDVFFIATANTTSTIPPPLLDRLEVIEISSYTKQEMFFIGKEHLVPKSLSEHGLHNEKITIEDATLRLIIDKYTHEAGVRGLKKQLDQISRYISEKIVSEKWNLPCKITPDMLHDILGKEIRRHECAKKIAVPGVATGLAWTPIGGDILFIEATFMPGTGKLTLTGQLGEVMKESANISMSLIRSRFAHTTPHIDFMNRDVHIHVPSGSTPKDGPSAGITLFTALASLITGKPVDTRLALTGEITLSGSVLPVGGIKEKILAAHRAGITKIILPKENSVDLEEIPLDVLQELTFVMVESIDEVLDETLDISLLPPNLPSSMNQSVSAFNLI</sequence>
<dbReference type="EMBL" id="CP077107">
    <property type="protein sequence ID" value="QXO95235.1"/>
    <property type="molecule type" value="Genomic_DNA"/>
</dbReference>
<dbReference type="InterPro" id="IPR054594">
    <property type="entry name" value="Lon_lid"/>
</dbReference>
<dbReference type="AlphaFoldDB" id="A0A8F5VPQ3"/>
<dbReference type="Pfam" id="PF02190">
    <property type="entry name" value="LON_substr_bdg"/>
    <property type="match status" value="1"/>
</dbReference>
<name>A0A8F5VPQ3_METHU</name>
<feature type="domain" description="Lon N-terminal" evidence="11">
    <location>
        <begin position="15"/>
        <end position="209"/>
    </location>
</feature>
<dbReference type="InterPro" id="IPR008268">
    <property type="entry name" value="Peptidase_S16_AS"/>
</dbReference>
<dbReference type="PANTHER" id="PTHR10046">
    <property type="entry name" value="ATP DEPENDENT LON PROTEASE FAMILY MEMBER"/>
    <property type="match status" value="1"/>
</dbReference>
<dbReference type="SMART" id="SM00382">
    <property type="entry name" value="AAA"/>
    <property type="match status" value="1"/>
</dbReference>
<keyword evidence="5 6" id="KW-0067">ATP-binding</keyword>
<organism evidence="12 13">
    <name type="scientific">Methanospirillum hungatei</name>
    <dbReference type="NCBI Taxonomy" id="2203"/>
    <lineage>
        <taxon>Archaea</taxon>
        <taxon>Methanobacteriati</taxon>
        <taxon>Methanobacteriota</taxon>
        <taxon>Stenosarchaea group</taxon>
        <taxon>Methanomicrobia</taxon>
        <taxon>Methanomicrobiales</taxon>
        <taxon>Methanospirillaceae</taxon>
        <taxon>Methanospirillum</taxon>
    </lineage>
</organism>
<comment type="catalytic activity">
    <reaction evidence="6">
        <text>Hydrolysis of proteins in presence of ATP.</text>
        <dbReference type="EC" id="3.4.21.53"/>
    </reaction>
</comment>
<dbReference type="GO" id="GO:0006508">
    <property type="term" value="P:proteolysis"/>
    <property type="evidence" value="ECO:0007669"/>
    <property type="project" value="UniProtKB-KW"/>
</dbReference>
<evidence type="ECO:0000256" key="6">
    <source>
        <dbReference type="PIRNR" id="PIRNR001174"/>
    </source>
</evidence>
<dbReference type="GO" id="GO:0005524">
    <property type="term" value="F:ATP binding"/>
    <property type="evidence" value="ECO:0007669"/>
    <property type="project" value="UniProtKB-KW"/>
</dbReference>
<dbReference type="NCBIfam" id="TIGR00763">
    <property type="entry name" value="lon"/>
    <property type="match status" value="1"/>
</dbReference>
<dbReference type="CDD" id="cd19500">
    <property type="entry name" value="RecA-like_Lon"/>
    <property type="match status" value="1"/>
</dbReference>
<evidence type="ECO:0000313" key="12">
    <source>
        <dbReference type="EMBL" id="QXO95235.1"/>
    </source>
</evidence>
<evidence type="ECO:0000256" key="9">
    <source>
        <dbReference type="SAM" id="MobiDB-lite"/>
    </source>
</evidence>
<dbReference type="InterPro" id="IPR003959">
    <property type="entry name" value="ATPase_AAA_core"/>
</dbReference>
<dbReference type="GO" id="GO:0030163">
    <property type="term" value="P:protein catabolic process"/>
    <property type="evidence" value="ECO:0007669"/>
    <property type="project" value="InterPro"/>
</dbReference>
<keyword evidence="4 6" id="KW-0720">Serine protease</keyword>
<proteinExistence type="inferred from homology"/>
<dbReference type="InterPro" id="IPR003111">
    <property type="entry name" value="Lon_prtase_N"/>
</dbReference>
<dbReference type="Pfam" id="PF00004">
    <property type="entry name" value="AAA"/>
    <property type="match status" value="1"/>
</dbReference>
<dbReference type="FunFam" id="3.40.50.300:FF:000382">
    <property type="entry name" value="Lon protease homolog 2, peroxisomal"/>
    <property type="match status" value="1"/>
</dbReference>
<dbReference type="GO" id="GO:0004176">
    <property type="term" value="F:ATP-dependent peptidase activity"/>
    <property type="evidence" value="ECO:0007669"/>
    <property type="project" value="UniProtKB-UniRule"/>
</dbReference>
<feature type="region of interest" description="Disordered" evidence="9">
    <location>
        <begin position="252"/>
        <end position="271"/>
    </location>
</feature>
<comment type="subcellular location">
    <subcellularLocation>
        <location evidence="6">Cytoplasm</location>
    </subcellularLocation>
</comment>
<feature type="compositionally biased region" description="Basic and acidic residues" evidence="9">
    <location>
        <begin position="262"/>
        <end position="271"/>
    </location>
</feature>
<keyword evidence="3 6" id="KW-0378">Hydrolase</keyword>
<feature type="domain" description="Lon proteolytic" evidence="10">
    <location>
        <begin position="598"/>
        <end position="778"/>
    </location>
</feature>
<keyword evidence="6" id="KW-0963">Cytoplasm</keyword>
<evidence type="ECO:0000256" key="8">
    <source>
        <dbReference type="RuleBase" id="RU000591"/>
    </source>
</evidence>
<evidence type="ECO:0000256" key="7">
    <source>
        <dbReference type="PROSITE-ProRule" id="PRU01122"/>
    </source>
</evidence>
<dbReference type="GO" id="GO:0016887">
    <property type="term" value="F:ATP hydrolysis activity"/>
    <property type="evidence" value="ECO:0007669"/>
    <property type="project" value="InterPro"/>
</dbReference>
<comment type="similarity">
    <text evidence="6 7 8">Belongs to the peptidase S16 family.</text>
</comment>
<dbReference type="Pfam" id="PF22667">
    <property type="entry name" value="Lon_lid"/>
    <property type="match status" value="1"/>
</dbReference>
<evidence type="ECO:0000256" key="4">
    <source>
        <dbReference type="ARBA" id="ARBA00022825"/>
    </source>
</evidence>
<reference evidence="12 13" key="1">
    <citation type="submission" date="2021-06" db="EMBL/GenBank/DDBJ databases">
        <title>Complete genome sequence of the secondary alcohol utilizing methanogen Methanospirillum hungatei strain GP1.</title>
        <authorList>
            <person name="Day L.A."/>
            <person name="Costa K.C."/>
        </authorList>
    </citation>
    <scope>NUCLEOTIDE SEQUENCE [LARGE SCALE GENOMIC DNA]</scope>
    <source>
        <strain evidence="12 13">GP1</strain>
    </source>
</reference>
<comment type="subunit">
    <text evidence="6">Homohexamer. Organized in a ring with a central cavity.</text>
</comment>
<dbReference type="PROSITE" id="PS01046">
    <property type="entry name" value="LON_SER"/>
    <property type="match status" value="1"/>
</dbReference>
<dbReference type="SMART" id="SM00464">
    <property type="entry name" value="LON"/>
    <property type="match status" value="1"/>
</dbReference>
<dbReference type="InterPro" id="IPR004815">
    <property type="entry name" value="Lon_bac/euk-typ"/>
</dbReference>
<protein>
    <recommendedName>
        <fullName evidence="6">Lon protease</fullName>
        <ecNumber evidence="6">3.4.21.53</ecNumber>
    </recommendedName>
</protein>
<feature type="active site" evidence="7">
    <location>
        <position position="727"/>
    </location>
</feature>
<dbReference type="PROSITE" id="PS51786">
    <property type="entry name" value="LON_PROTEOLYTIC"/>
    <property type="match status" value="1"/>
</dbReference>
<dbReference type="PIRSF" id="PIRSF001174">
    <property type="entry name" value="Lon_proteas"/>
    <property type="match status" value="1"/>
</dbReference>
<evidence type="ECO:0000313" key="13">
    <source>
        <dbReference type="Proteomes" id="UP000694228"/>
    </source>
</evidence>
<evidence type="ECO:0000256" key="2">
    <source>
        <dbReference type="ARBA" id="ARBA00022741"/>
    </source>
</evidence>
<evidence type="ECO:0000259" key="11">
    <source>
        <dbReference type="PROSITE" id="PS51787"/>
    </source>
</evidence>
<gene>
    <name evidence="12" type="primary">lon</name>
    <name evidence="12" type="ORF">KSK55_02130</name>
</gene>
<evidence type="ECO:0000256" key="1">
    <source>
        <dbReference type="ARBA" id="ARBA00022670"/>
    </source>
</evidence>
<evidence type="ECO:0000259" key="10">
    <source>
        <dbReference type="PROSITE" id="PS51786"/>
    </source>
</evidence>
<evidence type="ECO:0000256" key="5">
    <source>
        <dbReference type="ARBA" id="ARBA00022840"/>
    </source>
</evidence>
<dbReference type="EC" id="3.4.21.53" evidence="6"/>
<dbReference type="GO" id="GO:0004252">
    <property type="term" value="F:serine-type endopeptidase activity"/>
    <property type="evidence" value="ECO:0007669"/>
    <property type="project" value="UniProtKB-UniRule"/>
</dbReference>
<dbReference type="OrthoDB" id="45425at2157"/>
<dbReference type="Pfam" id="PF05362">
    <property type="entry name" value="Lon_C"/>
    <property type="match status" value="1"/>
</dbReference>
<evidence type="ECO:0000256" key="3">
    <source>
        <dbReference type="ARBA" id="ARBA00022801"/>
    </source>
</evidence>
<dbReference type="InterPro" id="IPR003593">
    <property type="entry name" value="AAA+_ATPase"/>
</dbReference>
<accession>A0A8F5VPQ3</accession>
<keyword evidence="2 6" id="KW-0547">Nucleotide-binding</keyword>
<keyword evidence="1 6" id="KW-0645">Protease</keyword>
<dbReference type="PROSITE" id="PS51787">
    <property type="entry name" value="LON_N"/>
    <property type="match status" value="1"/>
</dbReference>
<dbReference type="InterPro" id="IPR027065">
    <property type="entry name" value="Lon_Prtase"/>
</dbReference>
<dbReference type="InterPro" id="IPR008269">
    <property type="entry name" value="Lon_proteolytic"/>
</dbReference>
<dbReference type="Proteomes" id="UP000694228">
    <property type="component" value="Chromosome"/>
</dbReference>